<dbReference type="CDD" id="cd16917">
    <property type="entry name" value="HATPase_UhpB-NarQ-NarX-like"/>
    <property type="match status" value="1"/>
</dbReference>
<dbReference type="Gene3D" id="1.20.5.1930">
    <property type="match status" value="1"/>
</dbReference>
<keyword evidence="2" id="KW-0418">Kinase</keyword>
<keyword evidence="4" id="KW-0472">Membrane</keyword>
<dbReference type="SUPFAM" id="SSF55874">
    <property type="entry name" value="ATPase domain of HSP90 chaperone/DNA topoisomerase II/histidine kinase"/>
    <property type="match status" value="1"/>
</dbReference>
<keyword evidence="7" id="KW-1185">Reference proteome</keyword>
<keyword evidence="4" id="KW-1133">Transmembrane helix</keyword>
<dbReference type="Pfam" id="PF07730">
    <property type="entry name" value="HisKA_3"/>
    <property type="match status" value="1"/>
</dbReference>
<evidence type="ECO:0000313" key="6">
    <source>
        <dbReference type="EMBL" id="GGC76168.1"/>
    </source>
</evidence>
<dbReference type="EMBL" id="BMED01000002">
    <property type="protein sequence ID" value="GGC76168.1"/>
    <property type="molecule type" value="Genomic_DNA"/>
</dbReference>
<dbReference type="InterPro" id="IPR036890">
    <property type="entry name" value="HATPase_C_sf"/>
</dbReference>
<keyword evidence="1" id="KW-0808">Transferase</keyword>
<dbReference type="CDD" id="cd19410">
    <property type="entry name" value="HK9-like_sensor"/>
    <property type="match status" value="1"/>
</dbReference>
<evidence type="ECO:0000256" key="3">
    <source>
        <dbReference type="ARBA" id="ARBA00023012"/>
    </source>
</evidence>
<keyword evidence="3" id="KW-0902">Two-component regulatory system</keyword>
<dbReference type="Gene3D" id="3.30.565.10">
    <property type="entry name" value="Histidine kinase-like ATPase, C-terminal domain"/>
    <property type="match status" value="1"/>
</dbReference>
<evidence type="ECO:0000256" key="2">
    <source>
        <dbReference type="ARBA" id="ARBA00022777"/>
    </source>
</evidence>
<protein>
    <recommendedName>
        <fullName evidence="5">Histidine kinase/HSP90-like ATPase domain-containing protein</fullName>
    </recommendedName>
</protein>
<dbReference type="GO" id="GO:0046983">
    <property type="term" value="F:protein dimerization activity"/>
    <property type="evidence" value="ECO:0007669"/>
    <property type="project" value="InterPro"/>
</dbReference>
<evidence type="ECO:0000256" key="1">
    <source>
        <dbReference type="ARBA" id="ARBA00022679"/>
    </source>
</evidence>
<dbReference type="InterPro" id="IPR050482">
    <property type="entry name" value="Sensor_HK_TwoCompSys"/>
</dbReference>
<dbReference type="Proteomes" id="UP000637423">
    <property type="component" value="Unassembled WGS sequence"/>
</dbReference>
<sequence>MKKNSSASIPLYVTALFVICLVTLGGSAISSYQNLQKLKQNNDWMEHGWSVKDHLKNINLLIMDAESSLRGYYLSDDPTYLRPWKAAKDKLESEFIILNKLVQDNPAQVKNMQQLRLLFERKMKKFEEGTALFHDGGLGEVVTAIKLGEGRDIMDEIRLQDIIMEKEELELLTARRDRFYDEYNRALLIGNAINAIAILILILFYRLIRRSFAKQRAVEDALKLANDNLETTVLSRTEQLSVLSRHLLKVSEEEKAKLARELHDEMGASMTAISMDLSMVTEKLKKTEPALATQLLRAKAALLETVDLKRRIIENLRPSMLDNLGLTASIQNHCEETTRIAGLLYEADITEDFDNIDPDWSIALFRITQESLTNIIKYAKASHVKVTLKRQATGLWLQILDDGVGIPNDALKKPKSHGLLGMRERALLLGGSFTVKPGVANRGTSIEAFLPFPH</sequence>
<evidence type="ECO:0000259" key="5">
    <source>
        <dbReference type="SMART" id="SM00387"/>
    </source>
</evidence>
<dbReference type="InterPro" id="IPR007891">
    <property type="entry name" value="CHASE3"/>
</dbReference>
<dbReference type="GO" id="GO:0000155">
    <property type="term" value="F:phosphorelay sensor kinase activity"/>
    <property type="evidence" value="ECO:0007669"/>
    <property type="project" value="InterPro"/>
</dbReference>
<dbReference type="RefSeq" id="WP_188566302.1">
    <property type="nucleotide sequence ID" value="NZ_BMED01000002.1"/>
</dbReference>
<reference evidence="6" key="1">
    <citation type="journal article" date="2014" name="Int. J. Syst. Evol. Microbiol.">
        <title>Complete genome sequence of Corynebacterium casei LMG S-19264T (=DSM 44701T), isolated from a smear-ripened cheese.</title>
        <authorList>
            <consortium name="US DOE Joint Genome Institute (JGI-PGF)"/>
            <person name="Walter F."/>
            <person name="Albersmeier A."/>
            <person name="Kalinowski J."/>
            <person name="Ruckert C."/>
        </authorList>
    </citation>
    <scope>NUCLEOTIDE SEQUENCE</scope>
    <source>
        <strain evidence="6">CGMCC 1.10998</strain>
    </source>
</reference>
<dbReference type="Pfam" id="PF05227">
    <property type="entry name" value="CHASE3"/>
    <property type="match status" value="1"/>
</dbReference>
<organism evidence="6 7">
    <name type="scientific">Undibacterium terreum</name>
    <dbReference type="NCBI Taxonomy" id="1224302"/>
    <lineage>
        <taxon>Bacteria</taxon>
        <taxon>Pseudomonadati</taxon>
        <taxon>Pseudomonadota</taxon>
        <taxon>Betaproteobacteria</taxon>
        <taxon>Burkholderiales</taxon>
        <taxon>Oxalobacteraceae</taxon>
        <taxon>Undibacterium</taxon>
    </lineage>
</organism>
<dbReference type="AlphaFoldDB" id="A0A916XJL7"/>
<reference evidence="6" key="2">
    <citation type="submission" date="2020-09" db="EMBL/GenBank/DDBJ databases">
        <authorList>
            <person name="Sun Q."/>
            <person name="Zhou Y."/>
        </authorList>
    </citation>
    <scope>NUCLEOTIDE SEQUENCE</scope>
    <source>
        <strain evidence="6">CGMCC 1.10998</strain>
    </source>
</reference>
<dbReference type="SMART" id="SM00387">
    <property type="entry name" value="HATPase_c"/>
    <property type="match status" value="1"/>
</dbReference>
<evidence type="ECO:0000313" key="7">
    <source>
        <dbReference type="Proteomes" id="UP000637423"/>
    </source>
</evidence>
<feature type="transmembrane region" description="Helical" evidence="4">
    <location>
        <begin position="186"/>
        <end position="208"/>
    </location>
</feature>
<dbReference type="PANTHER" id="PTHR24421">
    <property type="entry name" value="NITRATE/NITRITE SENSOR PROTEIN NARX-RELATED"/>
    <property type="match status" value="1"/>
</dbReference>
<gene>
    <name evidence="6" type="ORF">GCM10011396_24260</name>
</gene>
<dbReference type="Pfam" id="PF02518">
    <property type="entry name" value="HATPase_c"/>
    <property type="match status" value="1"/>
</dbReference>
<dbReference type="InterPro" id="IPR003594">
    <property type="entry name" value="HATPase_dom"/>
</dbReference>
<dbReference type="GO" id="GO:0016020">
    <property type="term" value="C:membrane"/>
    <property type="evidence" value="ECO:0007669"/>
    <property type="project" value="InterPro"/>
</dbReference>
<accession>A0A916XJL7</accession>
<comment type="caution">
    <text evidence="6">The sequence shown here is derived from an EMBL/GenBank/DDBJ whole genome shotgun (WGS) entry which is preliminary data.</text>
</comment>
<dbReference type="PANTHER" id="PTHR24421:SF59">
    <property type="entry name" value="OXYGEN SENSOR HISTIDINE KINASE NREB"/>
    <property type="match status" value="1"/>
</dbReference>
<dbReference type="InterPro" id="IPR011712">
    <property type="entry name" value="Sig_transdc_His_kin_sub3_dim/P"/>
</dbReference>
<name>A0A916XJL7_9BURK</name>
<evidence type="ECO:0000256" key="4">
    <source>
        <dbReference type="SAM" id="Phobius"/>
    </source>
</evidence>
<keyword evidence="4" id="KW-0812">Transmembrane</keyword>
<feature type="domain" description="Histidine kinase/HSP90-like ATPase" evidence="5">
    <location>
        <begin position="359"/>
        <end position="454"/>
    </location>
</feature>
<proteinExistence type="predicted"/>